<dbReference type="Proteomes" id="UP001319883">
    <property type="component" value="Unassembled WGS sequence"/>
</dbReference>
<dbReference type="InterPro" id="IPR013589">
    <property type="entry name" value="Bac_transglu_N"/>
</dbReference>
<dbReference type="PANTHER" id="PTHR33490">
    <property type="entry name" value="BLR5614 PROTEIN-RELATED"/>
    <property type="match status" value="1"/>
</dbReference>
<dbReference type="PANTHER" id="PTHR33490:SF7">
    <property type="entry name" value="BLR2979 PROTEIN"/>
    <property type="match status" value="1"/>
</dbReference>
<organism evidence="2 3">
    <name type="scientific">Modicisalibacter tunisiensis</name>
    <dbReference type="NCBI Taxonomy" id="390637"/>
    <lineage>
        <taxon>Bacteria</taxon>
        <taxon>Pseudomonadati</taxon>
        <taxon>Pseudomonadota</taxon>
        <taxon>Gammaproteobacteria</taxon>
        <taxon>Oceanospirillales</taxon>
        <taxon>Halomonadaceae</taxon>
        <taxon>Modicisalibacter</taxon>
    </lineage>
</organism>
<dbReference type="Pfam" id="PF01841">
    <property type="entry name" value="Transglut_core"/>
    <property type="match status" value="1"/>
</dbReference>
<sequence>MIYRLRHTTRYTYSTPVTLCHNEARMLPRELPWQHCEASQVAIEPHPAVLSERRDFFGNRVMYFAIQDIHSSLEVTVRTRLETLSRPPLPTVMAGDWQDCRDALARAAERRCLQARQFRLDSPFIRRHPRLAGYAAPSFPAGRSLLDAVIDLNRRIHEEFTYDAEFTTLATPLMDVLDERRGVCQDFAHLAIGCLRSQGLAARYVSGYLETLPPPGQAKLVGADASHAWLAVFLPGWGWLELDPTNGSLPGEQHIVIGWGRDYADVPPLSGVMSGGGEHTLDVAVDVIPDDDASRRTA</sequence>
<accession>A0ABS7X3D0</accession>
<dbReference type="SUPFAM" id="SSF54001">
    <property type="entry name" value="Cysteine proteinases"/>
    <property type="match status" value="1"/>
</dbReference>
<dbReference type="Pfam" id="PF08379">
    <property type="entry name" value="Bact_transglu_N"/>
    <property type="match status" value="1"/>
</dbReference>
<evidence type="ECO:0000313" key="3">
    <source>
        <dbReference type="Proteomes" id="UP001319883"/>
    </source>
</evidence>
<dbReference type="EMBL" id="JAGXFD010000001">
    <property type="protein sequence ID" value="MBZ9568626.1"/>
    <property type="molecule type" value="Genomic_DNA"/>
</dbReference>
<keyword evidence="3" id="KW-1185">Reference proteome</keyword>
<evidence type="ECO:0000259" key="1">
    <source>
        <dbReference type="SMART" id="SM00460"/>
    </source>
</evidence>
<reference evidence="2 3" key="1">
    <citation type="submission" date="2021-05" db="EMBL/GenBank/DDBJ databases">
        <title>Petroleum and Energy Research Collection (APPE): ex situ preservation of microbial diversity associated with the oil industry and exploitation of its biotechnological potential.</title>
        <authorList>
            <person name="Paixao C.T.M."/>
            <person name="Gomes M.B."/>
            <person name="Oliveira V.M."/>
        </authorList>
    </citation>
    <scope>NUCLEOTIDE SEQUENCE [LARGE SCALE GENOMIC DNA]</scope>
    <source>
        <strain evidence="2 3">LIT2</strain>
    </source>
</reference>
<feature type="domain" description="Transglutaminase-like" evidence="1">
    <location>
        <begin position="176"/>
        <end position="246"/>
    </location>
</feature>
<dbReference type="Gene3D" id="3.10.620.30">
    <property type="match status" value="1"/>
</dbReference>
<dbReference type="RefSeq" id="WP_224421165.1">
    <property type="nucleotide sequence ID" value="NZ_JAGXFD010000001.1"/>
</dbReference>
<gene>
    <name evidence="2" type="ORF">KGQ91_13190</name>
</gene>
<dbReference type="InterPro" id="IPR002931">
    <property type="entry name" value="Transglutaminase-like"/>
</dbReference>
<name>A0ABS7X3D0_9GAMM</name>
<proteinExistence type="predicted"/>
<dbReference type="InterPro" id="IPR038765">
    <property type="entry name" value="Papain-like_cys_pep_sf"/>
</dbReference>
<dbReference type="SMART" id="SM00460">
    <property type="entry name" value="TGc"/>
    <property type="match status" value="1"/>
</dbReference>
<comment type="caution">
    <text evidence="2">The sequence shown here is derived from an EMBL/GenBank/DDBJ whole genome shotgun (WGS) entry which is preliminary data.</text>
</comment>
<protein>
    <submittedName>
        <fullName evidence="2">Transglutaminase family protein</fullName>
    </submittedName>
</protein>
<evidence type="ECO:0000313" key="2">
    <source>
        <dbReference type="EMBL" id="MBZ9568626.1"/>
    </source>
</evidence>